<evidence type="ECO:0008006" key="3">
    <source>
        <dbReference type="Google" id="ProtNLM"/>
    </source>
</evidence>
<dbReference type="Proteomes" id="UP000662814">
    <property type="component" value="Chromosome"/>
</dbReference>
<accession>A0ABX6YIF1</accession>
<protein>
    <recommendedName>
        <fullName evidence="3">Hydantoinase/oxoprolinase</fullName>
    </recommendedName>
</protein>
<proteinExistence type="predicted"/>
<name>A0ABX6YIF1_9MICO</name>
<gene>
    <name evidence="1" type="ORF">HCR76_16690</name>
</gene>
<organism evidence="1 2">
    <name type="scientific">Paramicrobacterium chengjingii</name>
    <dbReference type="NCBI Taxonomy" id="2769067"/>
    <lineage>
        <taxon>Bacteria</taxon>
        <taxon>Bacillati</taxon>
        <taxon>Actinomycetota</taxon>
        <taxon>Actinomycetes</taxon>
        <taxon>Micrococcales</taxon>
        <taxon>Microbacteriaceae</taxon>
        <taxon>Paramicrobacterium</taxon>
    </lineage>
</organism>
<reference evidence="1 2" key="1">
    <citation type="submission" date="2020-12" db="EMBL/GenBank/DDBJ databases">
        <title>Microbacterium sp. HY060.</title>
        <authorList>
            <person name="Zhou J."/>
        </authorList>
    </citation>
    <scope>NUCLEOTIDE SEQUENCE [LARGE SCALE GENOMIC DNA]</scope>
    <source>
        <strain evidence="1 2">HY60</strain>
    </source>
</reference>
<sequence length="436" mass="45766">MRIGISSDSEGMTGVAVFRSGARASTRIRSSTSFADQVDTLLHELKAICSKDGDAITSITIDVSAALEPQFTSPVTVVRISPRPPLDTHRDATQAPGSGFATEIIHAVGGHTILGEPLLPLDTEALERFAQQTPRGARYVVTGVGSLVNPAHELQAGRMLLEHAEPESIEYAHRFSHGSIAIRERTALINSSLREEASAMSTSLGVVADRIFPRARLFVTTNDGGSAPIASLADSPVHSLYAGRPAELIGAAAVCGVDTGGLIVAGPLGVFFGEIAESVPSVIPIHRDEAGMRVATQTANLLPATDALLARQRTAPTVVAHGGMEPPDLGVPVHQRSDLDLRAVGAACVPRTGWANRIVNVSNATEMQHALTAARARVEARLVASGSSPSDIRILESRVIATAYQHPRVVSVRVRGVSSESAESILPEARGHGTHG</sequence>
<evidence type="ECO:0000313" key="2">
    <source>
        <dbReference type="Proteomes" id="UP000662814"/>
    </source>
</evidence>
<keyword evidence="2" id="KW-1185">Reference proteome</keyword>
<dbReference type="EMBL" id="CP061169">
    <property type="protein sequence ID" value="QPZ38395.1"/>
    <property type="molecule type" value="Genomic_DNA"/>
</dbReference>
<evidence type="ECO:0000313" key="1">
    <source>
        <dbReference type="EMBL" id="QPZ38395.1"/>
    </source>
</evidence>
<dbReference type="RefSeq" id="WP_166986613.1">
    <property type="nucleotide sequence ID" value="NZ_CP061169.1"/>
</dbReference>